<dbReference type="FunFam" id="3.30.70.1660:FF:000004">
    <property type="entry name" value="Peptide chain release factor 1"/>
    <property type="match status" value="1"/>
</dbReference>
<keyword evidence="5 8" id="KW-0963">Cytoplasm</keyword>
<evidence type="ECO:0000313" key="12">
    <source>
        <dbReference type="EMBL" id="KXB42537.1"/>
    </source>
</evidence>
<evidence type="ECO:0000256" key="8">
    <source>
        <dbReference type="HAMAP-Rule" id="MF_00093"/>
    </source>
</evidence>
<evidence type="ECO:0000256" key="9">
    <source>
        <dbReference type="SAM" id="Coils"/>
    </source>
</evidence>
<dbReference type="EMBL" id="LSCV01000002">
    <property type="protein sequence ID" value="KXB42537.1"/>
    <property type="molecule type" value="Genomic_DNA"/>
</dbReference>
<evidence type="ECO:0000256" key="5">
    <source>
        <dbReference type="ARBA" id="ARBA00022490"/>
    </source>
</evidence>
<feature type="domain" description="Prokaryotic-type class I peptide chain release factors" evidence="11">
    <location>
        <begin position="231"/>
        <end position="247"/>
    </location>
</feature>
<dbReference type="FunFam" id="3.30.160.20:FF:000004">
    <property type="entry name" value="Peptide chain release factor 1"/>
    <property type="match status" value="1"/>
</dbReference>
<comment type="subcellular location">
    <subcellularLocation>
        <location evidence="2 8">Cytoplasm</location>
    </subcellularLocation>
</comment>
<dbReference type="FunFam" id="3.30.70.1660:FF:000002">
    <property type="entry name" value="Peptide chain release factor 1"/>
    <property type="match status" value="1"/>
</dbReference>
<dbReference type="PATRIC" id="fig|1497955.3.peg.208"/>
<dbReference type="Proteomes" id="UP000070080">
    <property type="component" value="Unassembled WGS sequence"/>
</dbReference>
<dbReference type="PANTHER" id="PTHR43804">
    <property type="entry name" value="LD18447P"/>
    <property type="match status" value="1"/>
</dbReference>
<keyword evidence="9" id="KW-0175">Coiled coil</keyword>
<dbReference type="Pfam" id="PF03462">
    <property type="entry name" value="PCRF"/>
    <property type="match status" value="1"/>
</dbReference>
<comment type="caution">
    <text evidence="12">The sequence shown here is derived from an EMBL/GenBank/DDBJ whole genome shotgun (WGS) entry which is preliminary data.</text>
</comment>
<evidence type="ECO:0000256" key="3">
    <source>
        <dbReference type="ARBA" id="ARBA00010835"/>
    </source>
</evidence>
<gene>
    <name evidence="8" type="primary">prfA</name>
    <name evidence="12" type="ORF">HMPREF1872_00221</name>
</gene>
<dbReference type="PANTHER" id="PTHR43804:SF7">
    <property type="entry name" value="LD18447P"/>
    <property type="match status" value="1"/>
</dbReference>
<protein>
    <recommendedName>
        <fullName evidence="7 8">Peptide chain release factor 1</fullName>
        <shortName evidence="8">RF-1</shortName>
    </recommendedName>
</protein>
<reference evidence="13" key="1">
    <citation type="submission" date="2016-01" db="EMBL/GenBank/DDBJ databases">
        <authorList>
            <person name="Mitreva M."/>
            <person name="Pepin K.H."/>
            <person name="Mihindukulasuriya K.A."/>
            <person name="Fulton R."/>
            <person name="Fronick C."/>
            <person name="O'Laughlin M."/>
            <person name="Miner T."/>
            <person name="Herter B."/>
            <person name="Rosa B.A."/>
            <person name="Cordes M."/>
            <person name="Tomlinson C."/>
            <person name="Wollam A."/>
            <person name="Palsikar V.B."/>
            <person name="Mardis E.R."/>
            <person name="Wilson R.K."/>
        </authorList>
    </citation>
    <scope>NUCLEOTIDE SEQUENCE [LARGE SCALE GENOMIC DNA]</scope>
    <source>
        <strain evidence="13">KA00274</strain>
    </source>
</reference>
<comment type="function">
    <text evidence="1 8">Peptide chain release factor 1 directs the termination of translation in response to the peptide chain termination codons UAG and UAA.</text>
</comment>
<dbReference type="Gene3D" id="3.30.70.1660">
    <property type="match status" value="1"/>
</dbReference>
<dbReference type="InterPro" id="IPR000352">
    <property type="entry name" value="Pep_chain_release_fac_I"/>
</dbReference>
<sequence length="360" mass="41044">MLEVNLLKLQRMSMRMEELEQALSQPEIVSDLPRFTALSKELGDIEPIVSQFQKYQKIEAEIKQNHELLNETEDAELVEMLKSEQHDLETELAKVDEELQVALLPKDPRDELSLFMEIRSGAGGEEAALFAYELYRMYQLYTSEHGFKCKTIELNETEIGGIKEIVFQVEGKGAWSRLKYEMGVHRVQRVPATESGGRIHTSTATVAVIPEATQTSKVEINPKDIRIDTYRASGAGGQHVNMTDSAVRITHFPTGLVVTCQDERSQIKNREKAMLVLMSRLEQLYNEQHQAELSEERRSQIGTGDRSERIRTYNYPQGRVTDHRIGLTLYQLQQVLDGDLDLIIEQLQAAERNNIAKQAN</sequence>
<feature type="modified residue" description="N5-methylglutamine" evidence="8">
    <location>
        <position position="238"/>
    </location>
</feature>
<dbReference type="SUPFAM" id="SSF75620">
    <property type="entry name" value="Release factor"/>
    <property type="match status" value="1"/>
</dbReference>
<dbReference type="PROSITE" id="PS00745">
    <property type="entry name" value="RF_PROK_I"/>
    <property type="match status" value="1"/>
</dbReference>
<organism evidence="12 13">
    <name type="scientific">Amygdalobacter nucleatus</name>
    <dbReference type="NCBI Taxonomy" id="3029274"/>
    <lineage>
        <taxon>Bacteria</taxon>
        <taxon>Bacillati</taxon>
        <taxon>Bacillota</taxon>
        <taxon>Clostridia</taxon>
        <taxon>Eubacteriales</taxon>
        <taxon>Oscillospiraceae</taxon>
        <taxon>Amygdalobacter</taxon>
    </lineage>
</organism>
<evidence type="ECO:0000256" key="2">
    <source>
        <dbReference type="ARBA" id="ARBA00004496"/>
    </source>
</evidence>
<comment type="similarity">
    <text evidence="3 8">Belongs to the prokaryotic/mitochondrial release factor family.</text>
</comment>
<dbReference type="InterPro" id="IPR004373">
    <property type="entry name" value="RF-1"/>
</dbReference>
<keyword evidence="4 8" id="KW-0488">Methylation</keyword>
<accession>A0A133YH99</accession>
<feature type="coiled-coil region" evidence="9">
    <location>
        <begin position="55"/>
        <end position="98"/>
    </location>
</feature>
<proteinExistence type="inferred from homology"/>
<evidence type="ECO:0000313" key="13">
    <source>
        <dbReference type="Proteomes" id="UP000070080"/>
    </source>
</evidence>
<dbReference type="Pfam" id="PF00472">
    <property type="entry name" value="RF-1"/>
    <property type="match status" value="1"/>
</dbReference>
<dbReference type="NCBIfam" id="NF001859">
    <property type="entry name" value="PRK00591.1"/>
    <property type="match status" value="1"/>
</dbReference>
<comment type="PTM">
    <text evidence="8">Methylated by PrmC. Methylation increases the termination efficiency of RF1.</text>
</comment>
<dbReference type="Gene3D" id="6.10.140.1950">
    <property type="match status" value="1"/>
</dbReference>
<dbReference type="InterPro" id="IPR050057">
    <property type="entry name" value="Prokaryotic/Mito_RF"/>
</dbReference>
<dbReference type="NCBIfam" id="TIGR00019">
    <property type="entry name" value="prfA"/>
    <property type="match status" value="1"/>
</dbReference>
<dbReference type="STRING" id="1497955.HMPREF1872_00221"/>
<dbReference type="InterPro" id="IPR045853">
    <property type="entry name" value="Pep_chain_release_fac_I_sf"/>
</dbReference>
<dbReference type="SMART" id="SM00937">
    <property type="entry name" value="PCRF"/>
    <property type="match status" value="1"/>
</dbReference>
<keyword evidence="6 8" id="KW-0648">Protein biosynthesis</keyword>
<evidence type="ECO:0000256" key="4">
    <source>
        <dbReference type="ARBA" id="ARBA00022481"/>
    </source>
</evidence>
<name>A0A133YH99_9FIRM</name>
<dbReference type="InterPro" id="IPR005139">
    <property type="entry name" value="PCRF"/>
</dbReference>
<feature type="region of interest" description="Disordered" evidence="10">
    <location>
        <begin position="290"/>
        <end position="310"/>
    </location>
</feature>
<dbReference type="AlphaFoldDB" id="A0A133YH99"/>
<evidence type="ECO:0000256" key="7">
    <source>
        <dbReference type="ARBA" id="ARBA00050039"/>
    </source>
</evidence>
<dbReference type="GO" id="GO:0016149">
    <property type="term" value="F:translation release factor activity, codon specific"/>
    <property type="evidence" value="ECO:0007669"/>
    <property type="project" value="UniProtKB-UniRule"/>
</dbReference>
<dbReference type="RefSeq" id="WP_066712634.1">
    <property type="nucleotide sequence ID" value="NZ_JARFNM010000001.1"/>
</dbReference>
<evidence type="ECO:0000256" key="1">
    <source>
        <dbReference type="ARBA" id="ARBA00002986"/>
    </source>
</evidence>
<dbReference type="GO" id="GO:0005829">
    <property type="term" value="C:cytosol"/>
    <property type="evidence" value="ECO:0007669"/>
    <property type="project" value="UniProtKB-ARBA"/>
</dbReference>
<dbReference type="Gene3D" id="3.30.160.20">
    <property type="match status" value="1"/>
</dbReference>
<keyword evidence="13" id="KW-1185">Reference proteome</keyword>
<dbReference type="OrthoDB" id="9806673at2"/>
<evidence type="ECO:0000256" key="10">
    <source>
        <dbReference type="SAM" id="MobiDB-lite"/>
    </source>
</evidence>
<evidence type="ECO:0000256" key="6">
    <source>
        <dbReference type="ARBA" id="ARBA00022917"/>
    </source>
</evidence>
<evidence type="ECO:0000259" key="11">
    <source>
        <dbReference type="PROSITE" id="PS00745"/>
    </source>
</evidence>
<dbReference type="HAMAP" id="MF_00093">
    <property type="entry name" value="Rel_fac_1"/>
    <property type="match status" value="1"/>
</dbReference>